<dbReference type="PANTHER" id="PTHR16757">
    <property type="entry name" value="DENDRIN"/>
    <property type="match status" value="1"/>
</dbReference>
<evidence type="ECO:0000256" key="1">
    <source>
        <dbReference type="SAM" id="MobiDB-lite"/>
    </source>
</evidence>
<dbReference type="PANTHER" id="PTHR16757:SF1">
    <property type="entry name" value="DENDRIN"/>
    <property type="match status" value="1"/>
</dbReference>
<dbReference type="AlphaFoldDB" id="A0A8C5M1W8"/>
<dbReference type="InterPro" id="IPR026500">
    <property type="entry name" value="Dendrin"/>
</dbReference>
<proteinExistence type="predicted"/>
<dbReference type="Proteomes" id="UP000694569">
    <property type="component" value="Unplaced"/>
</dbReference>
<dbReference type="Pfam" id="PF15498">
    <property type="entry name" value="Dendrin"/>
    <property type="match status" value="2"/>
</dbReference>
<dbReference type="Ensembl" id="ENSLLET00000007945.1">
    <property type="protein sequence ID" value="ENSLLEP00000007635.1"/>
    <property type="gene ID" value="ENSLLEG00000004843.1"/>
</dbReference>
<feature type="region of interest" description="Disordered" evidence="1">
    <location>
        <begin position="174"/>
        <end position="206"/>
    </location>
</feature>
<reference evidence="2" key="1">
    <citation type="submission" date="2025-08" db="UniProtKB">
        <authorList>
            <consortium name="Ensembl"/>
        </authorList>
    </citation>
    <scope>IDENTIFICATION</scope>
</reference>
<organism evidence="2 3">
    <name type="scientific">Leptobrachium leishanense</name>
    <name type="common">Leishan spiny toad</name>
    <dbReference type="NCBI Taxonomy" id="445787"/>
    <lineage>
        <taxon>Eukaryota</taxon>
        <taxon>Metazoa</taxon>
        <taxon>Chordata</taxon>
        <taxon>Craniata</taxon>
        <taxon>Vertebrata</taxon>
        <taxon>Euteleostomi</taxon>
        <taxon>Amphibia</taxon>
        <taxon>Batrachia</taxon>
        <taxon>Anura</taxon>
        <taxon>Pelobatoidea</taxon>
        <taxon>Megophryidae</taxon>
        <taxon>Leptobrachium</taxon>
    </lineage>
</organism>
<name>A0A8C5M1W8_9ANUR</name>
<dbReference type="OrthoDB" id="9900378at2759"/>
<protein>
    <submittedName>
        <fullName evidence="2">Uncharacterized protein</fullName>
    </submittedName>
</protein>
<feature type="region of interest" description="Disordered" evidence="1">
    <location>
        <begin position="454"/>
        <end position="480"/>
    </location>
</feature>
<keyword evidence="3" id="KW-1185">Reference proteome</keyword>
<reference evidence="2" key="2">
    <citation type="submission" date="2025-09" db="UniProtKB">
        <authorList>
            <consortium name="Ensembl"/>
        </authorList>
    </citation>
    <scope>IDENTIFICATION</scope>
</reference>
<feature type="compositionally biased region" description="Polar residues" evidence="1">
    <location>
        <begin position="539"/>
        <end position="548"/>
    </location>
</feature>
<feature type="region of interest" description="Disordered" evidence="1">
    <location>
        <begin position="492"/>
        <end position="559"/>
    </location>
</feature>
<feature type="region of interest" description="Disordered" evidence="1">
    <location>
        <begin position="308"/>
        <end position="327"/>
    </location>
</feature>
<feature type="region of interest" description="Disordered" evidence="1">
    <location>
        <begin position="402"/>
        <end position="422"/>
    </location>
</feature>
<evidence type="ECO:0000313" key="2">
    <source>
        <dbReference type="Ensembl" id="ENSLLEP00000007635.1"/>
    </source>
</evidence>
<dbReference type="GeneTree" id="ENSGT01140000283935"/>
<sequence length="559" mass="61192">MDIAPAPHGFAPAPHGFAPAPHGFAPAPHRFAPAPHGFAPAAHGFAPAHLMDLPQLTSWICPSSPHGFAPAPHGFAPAPHGFAPAHLMDLPQLTSWICPSSPHGFAPAHLMDLPQLTSWICPSGSWICPSGSWIFPSSSWICPRPPWIWPSSPPGYGPAHLRGVFAPSEHPAARSLGASLGEPRDQPRLAGSEQAAEGETPAQGDGVTLRAGVTWCGPHPPPPRYDATGKKRPLRVISSKDRRVHDHMPFPSKEEYGWYSQTLPLKKSSHGQMKMNMQEKMPHSLKYKNSSDDMTFPKLKELVKISTLPSRGYNKNPRTGNDGLDRNVKYSLTEHPEMQSSSAPRKGQLKKDSVEKLQSPSSKENGGMFVIDATCVLVKAEYILPPQTEQVKLISYPEDPQDMSKKKSLSNQGHLGGIAKEKPISLHDSQSNTNLKERALRILGLSMVELDQKTNAKPISSHPSPETPETPIKSYTKRPNYFAKDLREAVSRIRRHTAPDSDTDEELEKPLQRSFLESPEVTSCSSDTSDSEVTKYRNRNMTGISNAAPSPDDSELQLP</sequence>
<evidence type="ECO:0000313" key="3">
    <source>
        <dbReference type="Proteomes" id="UP000694569"/>
    </source>
</evidence>
<feature type="region of interest" description="Disordered" evidence="1">
    <location>
        <begin position="334"/>
        <end position="365"/>
    </location>
</feature>
<feature type="compositionally biased region" description="Low complexity" evidence="1">
    <location>
        <begin position="458"/>
        <end position="472"/>
    </location>
</feature>
<accession>A0A8C5M1W8</accession>